<evidence type="ECO:0000313" key="1">
    <source>
        <dbReference type="EMBL" id="EGR31099.1"/>
    </source>
</evidence>
<dbReference type="Proteomes" id="UP000008983">
    <property type="component" value="Unassembled WGS sequence"/>
</dbReference>
<evidence type="ECO:0000313" key="2">
    <source>
        <dbReference type="Proteomes" id="UP000008983"/>
    </source>
</evidence>
<reference evidence="1 2" key="1">
    <citation type="submission" date="2011-07" db="EMBL/GenBank/DDBJ databases">
        <authorList>
            <person name="Coyne R."/>
            <person name="Brami D."/>
            <person name="Johnson J."/>
            <person name="Hostetler J."/>
            <person name="Hannick L."/>
            <person name="Clark T."/>
            <person name="Cassidy-Hanley D."/>
            <person name="Inman J."/>
        </authorList>
    </citation>
    <scope>NUCLEOTIDE SEQUENCE [LARGE SCALE GENOMIC DNA]</scope>
    <source>
        <strain evidence="1 2">G5</strain>
    </source>
</reference>
<dbReference type="AlphaFoldDB" id="G0QUL5"/>
<dbReference type="InParanoid" id="G0QUL5"/>
<organism evidence="1 2">
    <name type="scientific">Ichthyophthirius multifiliis</name>
    <name type="common">White spot disease agent</name>
    <name type="synonym">Ich</name>
    <dbReference type="NCBI Taxonomy" id="5932"/>
    <lineage>
        <taxon>Eukaryota</taxon>
        <taxon>Sar</taxon>
        <taxon>Alveolata</taxon>
        <taxon>Ciliophora</taxon>
        <taxon>Intramacronucleata</taxon>
        <taxon>Oligohymenophorea</taxon>
        <taxon>Hymenostomatida</taxon>
        <taxon>Ophryoglenina</taxon>
        <taxon>Ichthyophthirius</taxon>
    </lineage>
</organism>
<dbReference type="OrthoDB" id="2121326at2759"/>
<sequence>MNHTQIISGEDYEQKLVSTMSRITVRKEKHTLLEGLPTVFLFYRGQMIDKFFGYDLNAFHNILQKAVNLTYQFL</sequence>
<name>G0QUL5_ICHMU</name>
<accession>G0QUL5</accession>
<keyword evidence="2" id="KW-1185">Reference proteome</keyword>
<evidence type="ECO:0008006" key="3">
    <source>
        <dbReference type="Google" id="ProtNLM"/>
    </source>
</evidence>
<gene>
    <name evidence="1" type="ORF">IMG5_118240</name>
</gene>
<dbReference type="GeneID" id="14907224"/>
<dbReference type="RefSeq" id="XP_004034585.1">
    <property type="nucleotide sequence ID" value="XM_004034537.1"/>
</dbReference>
<protein>
    <recommendedName>
        <fullName evidence="3">Thioredoxin</fullName>
    </recommendedName>
</protein>
<dbReference type="EMBL" id="GL983917">
    <property type="protein sequence ID" value="EGR31099.1"/>
    <property type="molecule type" value="Genomic_DNA"/>
</dbReference>
<proteinExistence type="predicted"/>